<dbReference type="InterPro" id="IPR005659">
    <property type="entry name" value="Chemorcpt_Glu_NH3ase_CheD"/>
</dbReference>
<dbReference type="HAMAP" id="MF_01440">
    <property type="entry name" value="CheD"/>
    <property type="match status" value="1"/>
</dbReference>
<proteinExistence type="inferred from homology"/>
<evidence type="ECO:0000256" key="1">
    <source>
        <dbReference type="ARBA" id="ARBA00022500"/>
    </source>
</evidence>
<dbReference type="PANTHER" id="PTHR35147">
    <property type="entry name" value="CHEMORECEPTOR GLUTAMINE DEAMIDASE CHED-RELATED"/>
    <property type="match status" value="1"/>
</dbReference>
<comment type="similarity">
    <text evidence="3">Belongs to the CheD family.</text>
</comment>
<dbReference type="Pfam" id="PF03975">
    <property type="entry name" value="CheD"/>
    <property type="match status" value="1"/>
</dbReference>
<dbReference type="EMBL" id="JAGSIE010000006">
    <property type="protein sequence ID" value="MBR7552912.1"/>
    <property type="molecule type" value="Genomic_DNA"/>
</dbReference>
<keyword evidence="1 3" id="KW-0145">Chemotaxis</keyword>
<dbReference type="AlphaFoldDB" id="A0A941CSC8"/>
<protein>
    <recommendedName>
        <fullName evidence="3">Probable chemoreceptor glutamine deamidase CheD</fullName>
        <ecNumber evidence="3">3.5.1.44</ecNumber>
    </recommendedName>
</protein>
<keyword evidence="2 3" id="KW-0378">Hydrolase</keyword>
<evidence type="ECO:0000256" key="2">
    <source>
        <dbReference type="ARBA" id="ARBA00022801"/>
    </source>
</evidence>
<dbReference type="InterPro" id="IPR011324">
    <property type="entry name" value="Cytotoxic_necrot_fac-like_cat"/>
</dbReference>
<dbReference type="InterPro" id="IPR038592">
    <property type="entry name" value="CheD-like_sf"/>
</dbReference>
<dbReference type="GO" id="GO:0006935">
    <property type="term" value="P:chemotaxis"/>
    <property type="evidence" value="ECO:0007669"/>
    <property type="project" value="UniProtKB-UniRule"/>
</dbReference>
<dbReference type="Gene3D" id="3.30.1330.200">
    <property type="match status" value="1"/>
</dbReference>
<keyword evidence="5" id="KW-1185">Reference proteome</keyword>
<accession>A0A941CSC8</accession>
<sequence length="165" mass="17949">MNEVLYTVKVGIAGLDIVEHPGTISTIGLGSCVGAVIYDEQIRIAGLVHVMLPDSSISKVSEFKRGKFADTGIAATIEMLLQKNAKKNRMKAKIAGGAQMFTSQSKEDTIRIGPRNIDAVREVLTQHKIPIIAEDVGGNKGRTIEFSTENLLLKVRTIQQGEQFI</sequence>
<evidence type="ECO:0000313" key="5">
    <source>
        <dbReference type="Proteomes" id="UP000675431"/>
    </source>
</evidence>
<evidence type="ECO:0000313" key="4">
    <source>
        <dbReference type="EMBL" id="MBR7552912.1"/>
    </source>
</evidence>
<dbReference type="RefSeq" id="WP_212367513.1">
    <property type="nucleotide sequence ID" value="NZ_JAGSIE010000006.1"/>
</dbReference>
<evidence type="ECO:0000256" key="3">
    <source>
        <dbReference type="HAMAP-Rule" id="MF_01440"/>
    </source>
</evidence>
<comment type="catalytic activity">
    <reaction evidence="3">
        <text>L-glutaminyl-[protein] + H2O = L-glutamyl-[protein] + NH4(+)</text>
        <dbReference type="Rhea" id="RHEA:16441"/>
        <dbReference type="Rhea" id="RHEA-COMP:10207"/>
        <dbReference type="Rhea" id="RHEA-COMP:10208"/>
        <dbReference type="ChEBI" id="CHEBI:15377"/>
        <dbReference type="ChEBI" id="CHEBI:28938"/>
        <dbReference type="ChEBI" id="CHEBI:29973"/>
        <dbReference type="ChEBI" id="CHEBI:30011"/>
        <dbReference type="EC" id="3.5.1.44"/>
    </reaction>
</comment>
<reference evidence="4 5" key="1">
    <citation type="submission" date="2021-04" db="EMBL/GenBank/DDBJ databases">
        <title>Allobacillus sp. nov. SKP8-2 isolated from shrimp paste.</title>
        <authorList>
            <person name="Tanasupawat S."/>
            <person name="Yiamsombat S."/>
            <person name="Kanchanasin P."/>
            <person name="Kuncharoen N."/>
        </authorList>
    </citation>
    <scope>NUCLEOTIDE SEQUENCE [LARGE SCALE GENOMIC DNA]</scope>
    <source>
        <strain evidence="4 5">SKP8-2</strain>
    </source>
</reference>
<comment type="caution">
    <text evidence="4">The sequence shown here is derived from an EMBL/GenBank/DDBJ whole genome shotgun (WGS) entry which is preliminary data.</text>
</comment>
<dbReference type="GO" id="GO:0050568">
    <property type="term" value="F:protein-glutamine glutaminase activity"/>
    <property type="evidence" value="ECO:0007669"/>
    <property type="project" value="UniProtKB-UniRule"/>
</dbReference>
<dbReference type="SUPFAM" id="SSF64438">
    <property type="entry name" value="CNF1/YfiH-like putative cysteine hydrolases"/>
    <property type="match status" value="1"/>
</dbReference>
<dbReference type="Proteomes" id="UP000675431">
    <property type="component" value="Unassembled WGS sequence"/>
</dbReference>
<organism evidence="4 5">
    <name type="scientific">Allobacillus saliphilus</name>
    <dbReference type="NCBI Taxonomy" id="2912308"/>
    <lineage>
        <taxon>Bacteria</taxon>
        <taxon>Bacillati</taxon>
        <taxon>Bacillota</taxon>
        <taxon>Bacilli</taxon>
        <taxon>Bacillales</taxon>
        <taxon>Bacillaceae</taxon>
        <taxon>Allobacillus</taxon>
    </lineage>
</organism>
<comment type="function">
    <text evidence="3">Probably deamidates glutamine residues to glutamate on methyl-accepting chemotaxis receptors (MCPs), playing an important role in chemotaxis.</text>
</comment>
<name>A0A941CSC8_9BACI</name>
<dbReference type="CDD" id="cd16352">
    <property type="entry name" value="CheD"/>
    <property type="match status" value="1"/>
</dbReference>
<dbReference type="PANTHER" id="PTHR35147:SF1">
    <property type="entry name" value="CHEMORECEPTOR GLUTAMINE DEAMIDASE CHED-RELATED"/>
    <property type="match status" value="1"/>
</dbReference>
<dbReference type="EC" id="3.5.1.44" evidence="3"/>
<gene>
    <name evidence="3" type="primary">cheD</name>
    <name evidence="4" type="ORF">KC820_01975</name>
</gene>